<gene>
    <name evidence="3" type="ORF">SAMN06265373_10519</name>
</gene>
<reference evidence="3 4" key="1">
    <citation type="submission" date="2017-05" db="EMBL/GenBank/DDBJ databases">
        <authorList>
            <person name="Varghese N."/>
            <person name="Submissions S."/>
        </authorList>
    </citation>
    <scope>NUCLEOTIDE SEQUENCE [LARGE SCALE GENOMIC DNA]</scope>
    <source>
        <strain evidence="3 4">DSM 29734</strain>
    </source>
</reference>
<feature type="transmembrane region" description="Helical" evidence="1">
    <location>
        <begin position="280"/>
        <end position="297"/>
    </location>
</feature>
<feature type="transmembrane region" description="Helical" evidence="1">
    <location>
        <begin position="152"/>
        <end position="174"/>
    </location>
</feature>
<proteinExistence type="predicted"/>
<keyword evidence="1" id="KW-0812">Transmembrane</keyword>
<feature type="transmembrane region" description="Helical" evidence="1">
    <location>
        <begin position="223"/>
        <end position="242"/>
    </location>
</feature>
<feature type="transmembrane region" description="Helical" evidence="1">
    <location>
        <begin position="106"/>
        <end position="123"/>
    </location>
</feature>
<dbReference type="InterPro" id="IPR000620">
    <property type="entry name" value="EamA_dom"/>
</dbReference>
<keyword evidence="4" id="KW-1185">Reference proteome</keyword>
<dbReference type="RefSeq" id="WP_283426443.1">
    <property type="nucleotide sequence ID" value="NZ_FXTY01000005.1"/>
</dbReference>
<dbReference type="EMBL" id="FXTY01000005">
    <property type="protein sequence ID" value="SMP24896.1"/>
    <property type="molecule type" value="Genomic_DNA"/>
</dbReference>
<dbReference type="Proteomes" id="UP001157961">
    <property type="component" value="Unassembled WGS sequence"/>
</dbReference>
<evidence type="ECO:0000259" key="2">
    <source>
        <dbReference type="Pfam" id="PF00892"/>
    </source>
</evidence>
<dbReference type="SUPFAM" id="SSF103481">
    <property type="entry name" value="Multidrug resistance efflux transporter EmrE"/>
    <property type="match status" value="1"/>
</dbReference>
<feature type="transmembrane region" description="Helical" evidence="1">
    <location>
        <begin position="248"/>
        <end position="268"/>
    </location>
</feature>
<accession>A0ABY1P4P9</accession>
<evidence type="ECO:0000256" key="1">
    <source>
        <dbReference type="SAM" id="Phobius"/>
    </source>
</evidence>
<sequence length="299" mass="31564">MPATGEAYALLAAFAYGLAGVSIVKGEATAQGDNGVFLAVVTTACLSAALWLAWGEFSLNNLMTKNALIAVAAFAAAGLFSTVLGRITMYRATEQIGAVTTGLLRRLTPVFALPLAFVVVGQMPHSREVLGGLVVLLGIVFYLYAPNWRHPGLVSTGLALGITSAFFYALSYALRSWALERLPDPALGALIGALIGCIWFPLAAAMHPNTSRGPRSFLIDRGLWHWITALALSFGQVLQFLALQSTSVLAVSVIGSLDVLFSAALIIVFRSGEPIAVRRLMIAALLAIMGITMMLTVPA</sequence>
<keyword evidence="1" id="KW-0472">Membrane</keyword>
<feature type="transmembrane region" description="Helical" evidence="1">
    <location>
        <begin position="36"/>
        <end position="54"/>
    </location>
</feature>
<comment type="caution">
    <text evidence="3">The sequence shown here is derived from an EMBL/GenBank/DDBJ whole genome shotgun (WGS) entry which is preliminary data.</text>
</comment>
<feature type="domain" description="EamA" evidence="2">
    <location>
        <begin position="156"/>
        <end position="295"/>
    </location>
</feature>
<evidence type="ECO:0000313" key="4">
    <source>
        <dbReference type="Proteomes" id="UP001157961"/>
    </source>
</evidence>
<protein>
    <submittedName>
        <fullName evidence="3">EamA-like transporter family protein</fullName>
    </submittedName>
</protein>
<feature type="transmembrane region" description="Helical" evidence="1">
    <location>
        <begin position="66"/>
        <end position="85"/>
    </location>
</feature>
<organism evidence="3 4">
    <name type="scientific">Shimia sagamensis</name>
    <dbReference type="NCBI Taxonomy" id="1566352"/>
    <lineage>
        <taxon>Bacteria</taxon>
        <taxon>Pseudomonadati</taxon>
        <taxon>Pseudomonadota</taxon>
        <taxon>Alphaproteobacteria</taxon>
        <taxon>Rhodobacterales</taxon>
        <taxon>Roseobacteraceae</taxon>
    </lineage>
</organism>
<feature type="transmembrane region" description="Helical" evidence="1">
    <location>
        <begin position="129"/>
        <end position="145"/>
    </location>
</feature>
<feature type="domain" description="EamA" evidence="2">
    <location>
        <begin position="4"/>
        <end position="143"/>
    </location>
</feature>
<name>A0ABY1P4P9_9RHOB</name>
<feature type="transmembrane region" description="Helical" evidence="1">
    <location>
        <begin position="6"/>
        <end position="24"/>
    </location>
</feature>
<dbReference type="InterPro" id="IPR037185">
    <property type="entry name" value="EmrE-like"/>
</dbReference>
<evidence type="ECO:0000313" key="3">
    <source>
        <dbReference type="EMBL" id="SMP24896.1"/>
    </source>
</evidence>
<keyword evidence="1" id="KW-1133">Transmembrane helix</keyword>
<dbReference type="PANTHER" id="PTHR22911">
    <property type="entry name" value="ACYL-MALONYL CONDENSING ENZYME-RELATED"/>
    <property type="match status" value="1"/>
</dbReference>
<feature type="transmembrane region" description="Helical" evidence="1">
    <location>
        <begin position="186"/>
        <end position="203"/>
    </location>
</feature>
<dbReference type="Pfam" id="PF00892">
    <property type="entry name" value="EamA"/>
    <property type="match status" value="2"/>
</dbReference>